<evidence type="ECO:0000256" key="4">
    <source>
        <dbReference type="ARBA" id="ARBA00022984"/>
    </source>
</evidence>
<evidence type="ECO:0000256" key="5">
    <source>
        <dbReference type="ARBA" id="ARBA00023315"/>
    </source>
</evidence>
<keyword evidence="2" id="KW-0808">Transferase</keyword>
<proteinExistence type="inferred from homology"/>
<keyword evidence="4" id="KW-0573">Peptidoglycan synthesis</keyword>
<organism evidence="7 8">
    <name type="scientific">Oceanithermus desulfurans NBRC 100063</name>
    <dbReference type="NCBI Taxonomy" id="1227550"/>
    <lineage>
        <taxon>Bacteria</taxon>
        <taxon>Thermotogati</taxon>
        <taxon>Deinococcota</taxon>
        <taxon>Deinococci</taxon>
        <taxon>Thermales</taxon>
        <taxon>Thermaceae</taxon>
        <taxon>Oceanithermus</taxon>
    </lineage>
</organism>
<evidence type="ECO:0000313" key="7">
    <source>
        <dbReference type="EMBL" id="GEM90902.1"/>
    </source>
</evidence>
<keyword evidence="6" id="KW-0961">Cell wall biogenesis/degradation</keyword>
<dbReference type="GO" id="GO:0071555">
    <property type="term" value="P:cell wall organization"/>
    <property type="evidence" value="ECO:0007669"/>
    <property type="project" value="UniProtKB-KW"/>
</dbReference>
<evidence type="ECO:0000256" key="2">
    <source>
        <dbReference type="ARBA" id="ARBA00022679"/>
    </source>
</evidence>
<dbReference type="InterPro" id="IPR003447">
    <property type="entry name" value="FEMABX"/>
</dbReference>
<dbReference type="Proteomes" id="UP000321827">
    <property type="component" value="Unassembled WGS sequence"/>
</dbReference>
<dbReference type="PANTHER" id="PTHR36174:SF1">
    <property type="entry name" value="LIPID II:GLYCINE GLYCYLTRANSFERASE"/>
    <property type="match status" value="1"/>
</dbReference>
<dbReference type="InterPro" id="IPR016181">
    <property type="entry name" value="Acyl_CoA_acyltransferase"/>
</dbReference>
<comment type="caution">
    <text evidence="7">The sequence shown here is derived from an EMBL/GenBank/DDBJ whole genome shotgun (WGS) entry which is preliminary data.</text>
</comment>
<keyword evidence="3" id="KW-0133">Cell shape</keyword>
<evidence type="ECO:0000256" key="6">
    <source>
        <dbReference type="ARBA" id="ARBA00023316"/>
    </source>
</evidence>
<accession>A0A511RPP3</accession>
<dbReference type="Pfam" id="PF02388">
    <property type="entry name" value="FemAB"/>
    <property type="match status" value="3"/>
</dbReference>
<dbReference type="AlphaFoldDB" id="A0A511RPP3"/>
<keyword evidence="5" id="KW-0012">Acyltransferase</keyword>
<evidence type="ECO:0000256" key="3">
    <source>
        <dbReference type="ARBA" id="ARBA00022960"/>
    </source>
</evidence>
<protein>
    <submittedName>
        <fullName evidence="7">FemA-like protein</fullName>
    </submittedName>
</protein>
<dbReference type="SUPFAM" id="SSF55729">
    <property type="entry name" value="Acyl-CoA N-acyltransferases (Nat)"/>
    <property type="match status" value="2"/>
</dbReference>
<gene>
    <name evidence="7" type="ORF">ODE01S_23360</name>
</gene>
<dbReference type="EMBL" id="BJXN01000027">
    <property type="protein sequence ID" value="GEM90902.1"/>
    <property type="molecule type" value="Genomic_DNA"/>
</dbReference>
<name>A0A511RPP3_9DEIN</name>
<dbReference type="GO" id="GO:0016755">
    <property type="term" value="F:aminoacyltransferase activity"/>
    <property type="evidence" value="ECO:0007669"/>
    <property type="project" value="InterPro"/>
</dbReference>
<dbReference type="PROSITE" id="PS51191">
    <property type="entry name" value="FEMABX"/>
    <property type="match status" value="1"/>
</dbReference>
<reference evidence="7 8" key="1">
    <citation type="submission" date="2019-07" db="EMBL/GenBank/DDBJ databases">
        <title>Whole genome shotgun sequence of Oceanithermus desulfurans NBRC 100063.</title>
        <authorList>
            <person name="Hosoyama A."/>
            <person name="Uohara A."/>
            <person name="Ohji S."/>
            <person name="Ichikawa N."/>
        </authorList>
    </citation>
    <scope>NUCLEOTIDE SEQUENCE [LARGE SCALE GENOMIC DNA]</scope>
    <source>
        <strain evidence="7 8">NBRC 100063</strain>
    </source>
</reference>
<evidence type="ECO:0000256" key="1">
    <source>
        <dbReference type="ARBA" id="ARBA00009943"/>
    </source>
</evidence>
<dbReference type="GO" id="GO:0009252">
    <property type="term" value="P:peptidoglycan biosynthetic process"/>
    <property type="evidence" value="ECO:0007669"/>
    <property type="project" value="UniProtKB-KW"/>
</dbReference>
<dbReference type="Gene3D" id="3.40.630.30">
    <property type="match status" value="2"/>
</dbReference>
<dbReference type="PANTHER" id="PTHR36174">
    <property type="entry name" value="LIPID II:GLYCINE GLYCYLTRANSFERASE"/>
    <property type="match status" value="1"/>
</dbReference>
<evidence type="ECO:0000313" key="8">
    <source>
        <dbReference type="Proteomes" id="UP000321827"/>
    </source>
</evidence>
<sequence>MAGCGLAALTMERREIDTPEAWNRIVGELPLSSSLQSWGWGEVKRTSGWKPVRLALFDGGEPVAAAQLMTRHLAGPLRLAYAPRGPALAEAGLLPRVAEQLARAARGALYLQLEPPLALEEPYDVPAFAGLQPAATIQPEYSILVDLEAGEEAVLARMKSKTRYNIRLSARKGVTARIVRPGEGDAEEAFEAFLALFTETNRRAKLLQHARSYYETVFRAMEQPGGAAFISLAEYQGQPLAAGLFVAFAGRVDYLYGGSSREHKNVMAPYAMHWTAMRWGMKHGYRVYDLWGVPRVLTPESHAYGIYRFKEGFGGRRVRFPGYVRPLSPLFGPVQTALRWRKNWVNWRTRGTPRDVL</sequence>
<dbReference type="OrthoDB" id="9785911at2"/>
<dbReference type="GO" id="GO:0008360">
    <property type="term" value="P:regulation of cell shape"/>
    <property type="evidence" value="ECO:0007669"/>
    <property type="project" value="UniProtKB-KW"/>
</dbReference>
<dbReference type="InterPro" id="IPR050644">
    <property type="entry name" value="PG_Glycine_Bridge_Synth"/>
</dbReference>
<comment type="similarity">
    <text evidence="1">Belongs to the FemABX family.</text>
</comment>